<comment type="caution">
    <text evidence="7">The sequence shown here is derived from an EMBL/GenBank/DDBJ whole genome shotgun (WGS) entry which is preliminary data.</text>
</comment>
<dbReference type="PANTHER" id="PTHR43174">
    <property type="entry name" value="UDP-N-ACETYLGLUCOSAMINE 2-EPIMERASE"/>
    <property type="match status" value="1"/>
</dbReference>
<organism evidence="7 8">
    <name type="scientific">Escherichia coli</name>
    <dbReference type="NCBI Taxonomy" id="562"/>
    <lineage>
        <taxon>Bacteria</taxon>
        <taxon>Pseudomonadati</taxon>
        <taxon>Pseudomonadota</taxon>
        <taxon>Gammaproteobacteria</taxon>
        <taxon>Enterobacterales</taxon>
        <taxon>Enterobacteriaceae</taxon>
        <taxon>Escherichia</taxon>
    </lineage>
</organism>
<dbReference type="InterPro" id="IPR003331">
    <property type="entry name" value="UDP_GlcNAc_Epimerase_2_dom"/>
</dbReference>
<evidence type="ECO:0000313" key="8">
    <source>
        <dbReference type="Proteomes" id="UP000460351"/>
    </source>
</evidence>
<name>A0AA44A5M1_ECOLX</name>
<reference evidence="7 8" key="1">
    <citation type="journal article" date="2019" name="Microorganisms">
        <title>Characteristics of Carbapenem-Resistant and Colistin-Resistant Escherichia coli Co-Producing NDM-1 and MCR-1 from Pig Farms in China.</title>
        <authorList>
            <person name="Peng Z."/>
            <person name="Li X."/>
            <person name="Hu Z."/>
            <person name="Li Z."/>
            <person name="Lv Y."/>
            <person name="Lei M."/>
            <person name="Wu B."/>
            <person name="Chen H."/>
            <person name="Wang X."/>
        </authorList>
    </citation>
    <scope>NUCLEOTIDE SEQUENCE [LARGE SCALE GENOMIC DNA]</scope>
    <source>
        <strain evidence="7 8">RXD010</strain>
    </source>
</reference>
<dbReference type="Proteomes" id="UP000460351">
    <property type="component" value="Unassembled WGS sequence"/>
</dbReference>
<comment type="similarity">
    <text evidence="3 5">Belongs to the UDP-N-acetylglucosamine 2-epimerase family.</text>
</comment>
<dbReference type="EC" id="5.1.3.14" evidence="4"/>
<dbReference type="SUPFAM" id="SSF53756">
    <property type="entry name" value="UDP-Glycosyltransferase/glycogen phosphorylase"/>
    <property type="match status" value="1"/>
</dbReference>
<sequence>MKKIMVIFGTRPEAIKMAPLVKEIDHNGNFEANIVITAQHRDMLDSVLSIFDIQADHDLNIMQDQQTLAGITANALAKLDSIINEEQPDMIL</sequence>
<accession>A0AA44A5M1</accession>
<evidence type="ECO:0000256" key="1">
    <source>
        <dbReference type="ARBA" id="ARBA00023235"/>
    </source>
</evidence>
<dbReference type="Pfam" id="PF02350">
    <property type="entry name" value="Epimerase_2"/>
    <property type="match status" value="1"/>
</dbReference>
<evidence type="ECO:0000313" key="7">
    <source>
        <dbReference type="EMBL" id="MQS33875.1"/>
    </source>
</evidence>
<keyword evidence="1 5" id="KW-0413">Isomerase</keyword>
<dbReference type="GO" id="GO:0008761">
    <property type="term" value="F:UDP-N-acetylglucosamine 2-epimerase activity"/>
    <property type="evidence" value="ECO:0007669"/>
    <property type="project" value="UniProtKB-EC"/>
</dbReference>
<evidence type="ECO:0000256" key="4">
    <source>
        <dbReference type="ARBA" id="ARBA00038858"/>
    </source>
</evidence>
<evidence type="ECO:0000256" key="5">
    <source>
        <dbReference type="RuleBase" id="RU003513"/>
    </source>
</evidence>
<comment type="catalytic activity">
    <reaction evidence="2">
        <text>UDP-N-acetyl-alpha-D-glucosamine = UDP-N-acetyl-alpha-D-mannosamine</text>
        <dbReference type="Rhea" id="RHEA:17213"/>
        <dbReference type="ChEBI" id="CHEBI:57705"/>
        <dbReference type="ChEBI" id="CHEBI:68623"/>
        <dbReference type="EC" id="5.1.3.14"/>
    </reaction>
</comment>
<dbReference type="PANTHER" id="PTHR43174:SF2">
    <property type="entry name" value="UDP-N-ACETYLGLUCOSAMINE 2-EPIMERASE"/>
    <property type="match status" value="1"/>
</dbReference>
<dbReference type="EMBL" id="SQQU01000343">
    <property type="protein sequence ID" value="MQS33875.1"/>
    <property type="molecule type" value="Genomic_DNA"/>
</dbReference>
<gene>
    <name evidence="7" type="ORF">E4K51_28235</name>
</gene>
<evidence type="ECO:0000259" key="6">
    <source>
        <dbReference type="Pfam" id="PF02350"/>
    </source>
</evidence>
<feature type="non-terminal residue" evidence="7">
    <location>
        <position position="92"/>
    </location>
</feature>
<feature type="domain" description="UDP-N-acetylglucosamine 2-epimerase" evidence="6">
    <location>
        <begin position="22"/>
        <end position="92"/>
    </location>
</feature>
<evidence type="ECO:0000256" key="3">
    <source>
        <dbReference type="ARBA" id="ARBA00038209"/>
    </source>
</evidence>
<dbReference type="InterPro" id="IPR029767">
    <property type="entry name" value="WecB-like"/>
</dbReference>
<dbReference type="AlphaFoldDB" id="A0AA44A5M1"/>
<protein>
    <recommendedName>
        <fullName evidence="4">UDP-N-acetylglucosamine 2-epimerase (non-hydrolyzing)</fullName>
        <ecNumber evidence="4">5.1.3.14</ecNumber>
    </recommendedName>
</protein>
<proteinExistence type="inferred from homology"/>
<evidence type="ECO:0000256" key="2">
    <source>
        <dbReference type="ARBA" id="ARBA00036080"/>
    </source>
</evidence>
<dbReference type="Gene3D" id="3.40.50.2000">
    <property type="entry name" value="Glycogen Phosphorylase B"/>
    <property type="match status" value="1"/>
</dbReference>